<name>A0A8S0SRI0_OLEEU</name>
<dbReference type="Pfam" id="PF25896">
    <property type="entry name" value="HTH_AT3G52170"/>
    <property type="match status" value="1"/>
</dbReference>
<feature type="region of interest" description="Disordered" evidence="1">
    <location>
        <begin position="410"/>
        <end position="429"/>
    </location>
</feature>
<evidence type="ECO:0000256" key="1">
    <source>
        <dbReference type="SAM" id="MobiDB-lite"/>
    </source>
</evidence>
<organism evidence="3 4">
    <name type="scientific">Olea europaea subsp. europaea</name>
    <dbReference type="NCBI Taxonomy" id="158383"/>
    <lineage>
        <taxon>Eukaryota</taxon>
        <taxon>Viridiplantae</taxon>
        <taxon>Streptophyta</taxon>
        <taxon>Embryophyta</taxon>
        <taxon>Tracheophyta</taxon>
        <taxon>Spermatophyta</taxon>
        <taxon>Magnoliopsida</taxon>
        <taxon>eudicotyledons</taxon>
        <taxon>Gunneridae</taxon>
        <taxon>Pentapetalae</taxon>
        <taxon>asterids</taxon>
        <taxon>lamiids</taxon>
        <taxon>Lamiales</taxon>
        <taxon>Oleaceae</taxon>
        <taxon>Oleeae</taxon>
        <taxon>Olea</taxon>
    </lineage>
</organism>
<comment type="caution">
    <text evidence="3">The sequence shown here is derived from an EMBL/GenBank/DDBJ whole genome shotgun (WGS) entry which is preliminary data.</text>
</comment>
<feature type="region of interest" description="Disordered" evidence="1">
    <location>
        <begin position="445"/>
        <end position="466"/>
    </location>
</feature>
<dbReference type="PANTHER" id="PTHR34568:SF1">
    <property type="entry name" value="DNA BINDING PROTEIN"/>
    <property type="match status" value="1"/>
</dbReference>
<evidence type="ECO:0000313" key="4">
    <source>
        <dbReference type="Proteomes" id="UP000594638"/>
    </source>
</evidence>
<dbReference type="PANTHER" id="PTHR34568">
    <property type="entry name" value="RRM DOMAIN-CONTAINING PROTEIN"/>
    <property type="match status" value="1"/>
</dbReference>
<feature type="domain" description="AT3G52170-like helix-turn-helix" evidence="2">
    <location>
        <begin position="31"/>
        <end position="79"/>
    </location>
</feature>
<dbReference type="EMBL" id="CACTIH010005495">
    <property type="protein sequence ID" value="CAA2995268.1"/>
    <property type="molecule type" value="Genomic_DNA"/>
</dbReference>
<sequence length="490" mass="54420">MHVTKGGWVGQTFALAVNDDSRGRKSRTRRSKEERKEMVESFITKYQKSNNGNFPSLNLTHKEVGGSFYTVREIVREIIQENRVLGPAESYLKEHNKSEFLKQYPLGSISIQPQIDFLSDKTHAVIDITPDDHQVTTEKHISISNGAFRGPESFAFDNDVNWHSQTVQEKEGLGELSTKHDALIPQDTSMEEVSKASTQFSQPKSQEFENEHIANSSVGPRTHQECDRQNFSQFSGEVSEPGTKRLSDEQIAYEDQILGRRTEEYGELVGMESVVRVSLGREKDGAEQLKQSEAAISPVNADDAVEKFPMRPLSTTHDADGGCSESRDITGALGYGATQHGGTSFESISSLMDEKVDEKFPRSTLKGNSEFRDEKPLKHKGLSLESLNCCGTDEATAPDIHGIRDVEVEHSLPDGTTASDSPERLNSAESTAVMEKLSISYNDNCLKENNTMNPEKAEGTSSKKTSAPETNTLWALLIAFLLAFVKFWTK</sequence>
<dbReference type="InterPro" id="IPR058941">
    <property type="entry name" value="HTH_AT3G52170-like"/>
</dbReference>
<dbReference type="Proteomes" id="UP000594638">
    <property type="component" value="Unassembled WGS sequence"/>
</dbReference>
<accession>A0A8S0SRI0</accession>
<gene>
    <name evidence="3" type="ORF">OLEA9_A084917</name>
</gene>
<evidence type="ECO:0000313" key="3">
    <source>
        <dbReference type="EMBL" id="CAA2995268.1"/>
    </source>
</evidence>
<dbReference type="OrthoDB" id="787154at2759"/>
<reference evidence="3 4" key="1">
    <citation type="submission" date="2019-12" db="EMBL/GenBank/DDBJ databases">
        <authorList>
            <person name="Alioto T."/>
            <person name="Alioto T."/>
            <person name="Gomez Garrido J."/>
        </authorList>
    </citation>
    <scope>NUCLEOTIDE SEQUENCE [LARGE SCALE GENOMIC DNA]</scope>
</reference>
<protein>
    <recommendedName>
        <fullName evidence="2">AT3G52170-like helix-turn-helix domain-containing protein</fullName>
    </recommendedName>
</protein>
<evidence type="ECO:0000259" key="2">
    <source>
        <dbReference type="Pfam" id="PF25896"/>
    </source>
</evidence>
<dbReference type="Gramene" id="OE9A084917T2">
    <property type="protein sequence ID" value="OE9A084917C2"/>
    <property type="gene ID" value="OE9A084917"/>
</dbReference>
<proteinExistence type="predicted"/>
<dbReference type="InterPro" id="IPR058942">
    <property type="entry name" value="AT3G52170-like"/>
</dbReference>
<dbReference type="Gramene" id="OE9A084917T1">
    <property type="protein sequence ID" value="OE9A084917C1"/>
    <property type="gene ID" value="OE9A084917"/>
</dbReference>
<keyword evidence="4" id="KW-1185">Reference proteome</keyword>
<dbReference type="AlphaFoldDB" id="A0A8S0SRI0"/>